<evidence type="ECO:0000313" key="4">
    <source>
        <dbReference type="EMBL" id="GAA0863805.1"/>
    </source>
</evidence>
<comment type="caution">
    <text evidence="4">The sequence shown here is derived from an EMBL/GenBank/DDBJ whole genome shotgun (WGS) entry which is preliminary data.</text>
</comment>
<feature type="region of interest" description="Disordered" evidence="1">
    <location>
        <begin position="215"/>
        <end position="236"/>
    </location>
</feature>
<accession>A0ABN1M3Q0</accession>
<dbReference type="Gene3D" id="2.40.50.90">
    <property type="match status" value="1"/>
</dbReference>
<evidence type="ECO:0000256" key="1">
    <source>
        <dbReference type="SAM" id="MobiDB-lite"/>
    </source>
</evidence>
<reference evidence="4 5" key="1">
    <citation type="journal article" date="2019" name="Int. J. Syst. Evol. Microbiol.">
        <title>The Global Catalogue of Microorganisms (GCM) 10K type strain sequencing project: providing services to taxonomists for standard genome sequencing and annotation.</title>
        <authorList>
            <consortium name="The Broad Institute Genomics Platform"/>
            <consortium name="The Broad Institute Genome Sequencing Center for Infectious Disease"/>
            <person name="Wu L."/>
            <person name="Ma J."/>
        </authorList>
    </citation>
    <scope>NUCLEOTIDE SEQUENCE [LARGE SCALE GENOMIC DNA]</scope>
    <source>
        <strain evidence="4 5">JCM 15910</strain>
    </source>
</reference>
<name>A0ABN1M3Q0_9SPHN</name>
<gene>
    <name evidence="4" type="ORF">GCM10009115_15740</name>
</gene>
<dbReference type="EMBL" id="BAAAFE010000007">
    <property type="protein sequence ID" value="GAA0863805.1"/>
    <property type="molecule type" value="Genomic_DNA"/>
</dbReference>
<dbReference type="RefSeq" id="WP_255265978.1">
    <property type="nucleotide sequence ID" value="NZ_BAAAFE010000007.1"/>
</dbReference>
<dbReference type="PANTHER" id="PTHR12302:SF26">
    <property type="entry name" value="BLR1266 PROTEIN"/>
    <property type="match status" value="1"/>
</dbReference>
<dbReference type="Pfam" id="PF00565">
    <property type="entry name" value="SNase"/>
    <property type="match status" value="1"/>
</dbReference>
<dbReference type="InterPro" id="IPR008613">
    <property type="entry name" value="Excalibur_Ca-bd_domain"/>
</dbReference>
<proteinExistence type="predicted"/>
<evidence type="ECO:0000313" key="5">
    <source>
        <dbReference type="Proteomes" id="UP001500738"/>
    </source>
</evidence>
<keyword evidence="2" id="KW-0732">Signal</keyword>
<organism evidence="4 5">
    <name type="scientific">Sphingopyxis soli</name>
    <dbReference type="NCBI Taxonomy" id="592051"/>
    <lineage>
        <taxon>Bacteria</taxon>
        <taxon>Pseudomonadati</taxon>
        <taxon>Pseudomonadota</taxon>
        <taxon>Alphaproteobacteria</taxon>
        <taxon>Sphingomonadales</taxon>
        <taxon>Sphingomonadaceae</taxon>
        <taxon>Sphingopyxis</taxon>
    </lineage>
</organism>
<feature type="region of interest" description="Disordered" evidence="1">
    <location>
        <begin position="166"/>
        <end position="193"/>
    </location>
</feature>
<dbReference type="PANTHER" id="PTHR12302">
    <property type="entry name" value="EBNA2 BINDING PROTEIN P100"/>
    <property type="match status" value="1"/>
</dbReference>
<evidence type="ECO:0000259" key="3">
    <source>
        <dbReference type="PROSITE" id="PS50830"/>
    </source>
</evidence>
<dbReference type="SUPFAM" id="SSF50199">
    <property type="entry name" value="Staphylococcal nuclease"/>
    <property type="match status" value="1"/>
</dbReference>
<protein>
    <recommendedName>
        <fullName evidence="3">TNase-like domain-containing protein</fullName>
    </recommendedName>
</protein>
<dbReference type="SMART" id="SM00894">
    <property type="entry name" value="Excalibur"/>
    <property type="match status" value="1"/>
</dbReference>
<feature type="chain" id="PRO_5047279065" description="TNase-like domain-containing protein" evidence="2">
    <location>
        <begin position="35"/>
        <end position="236"/>
    </location>
</feature>
<dbReference type="SMART" id="SM00318">
    <property type="entry name" value="SNc"/>
    <property type="match status" value="1"/>
</dbReference>
<dbReference type="Proteomes" id="UP001500738">
    <property type="component" value="Unassembled WGS sequence"/>
</dbReference>
<evidence type="ECO:0000256" key="2">
    <source>
        <dbReference type="SAM" id="SignalP"/>
    </source>
</evidence>
<dbReference type="Pfam" id="PF05901">
    <property type="entry name" value="Excalibur"/>
    <property type="match status" value="1"/>
</dbReference>
<feature type="signal peptide" evidence="2">
    <location>
        <begin position="1"/>
        <end position="34"/>
    </location>
</feature>
<dbReference type="PROSITE" id="PS50830">
    <property type="entry name" value="TNASE_3"/>
    <property type="match status" value="1"/>
</dbReference>
<dbReference type="InterPro" id="IPR035437">
    <property type="entry name" value="SNase_OB-fold_sf"/>
</dbReference>
<feature type="domain" description="TNase-like" evidence="3">
    <location>
        <begin position="42"/>
        <end position="157"/>
    </location>
</feature>
<sequence>MTSKNPNRATRRPTRTAIAAIIFSLALPPTPSVAQDVSGPARVSDGDTLNLTGIVVRLYGIDAPELKQTCTRGDGPWACGQEAADKLAAIVEGQSVRCEQRDIDDYGRTVAMCQVGIIDLSAAVVDAGLAVALPKFTAAYVPNEARARERRLGLWSGEFQMPADYRAANPAPRQPTARVSDGPRPATPPPASNAYFRNCKEAWAAGAAPIYRGQPGYRPEMDGDGDGIACEPYRPR</sequence>
<dbReference type="InterPro" id="IPR016071">
    <property type="entry name" value="Staphylococal_nuclease_OB-fold"/>
</dbReference>
<keyword evidence="5" id="KW-1185">Reference proteome</keyword>